<dbReference type="EMBL" id="UOEO01000052">
    <property type="protein sequence ID" value="VAW16474.1"/>
    <property type="molecule type" value="Genomic_DNA"/>
</dbReference>
<evidence type="ECO:0000313" key="3">
    <source>
        <dbReference type="EMBL" id="VAW16474.1"/>
    </source>
</evidence>
<keyword evidence="1 3" id="KW-0489">Methyltransferase</keyword>
<dbReference type="AlphaFoldDB" id="A0A3B0U6S6"/>
<keyword evidence="2 3" id="KW-0808">Transferase</keyword>
<dbReference type="InterPro" id="IPR029063">
    <property type="entry name" value="SAM-dependent_MTases_sf"/>
</dbReference>
<sequence length="288" mass="31381">MSDPASVFDKALLNQRLSQARNRPVDFVTELVVADLGARLETITRTFSKALILAPDARHMPLRLKTHDAVVEFERMSTLAEFNGDYIDPENFLPPSDQYDLIVSIMDIGVINDVPGFLYNVRRHLVADGLFVAAFVGGGSLGELRQAWLTADAGHLGGALSRVAPFVDATDAGGLLQRAGFALPVADIEFHNIRYASPLALMEEIKTFCAANPLKERGRHLITPAHLNSAIKAYQEIAGDSDGRVRASLEIIWMSGWAPHESQQKPLAPGSAQVSLADVLGKKKCQTR</sequence>
<dbReference type="GO" id="GO:0032259">
    <property type="term" value="P:methylation"/>
    <property type="evidence" value="ECO:0007669"/>
    <property type="project" value="UniProtKB-KW"/>
</dbReference>
<dbReference type="PANTHER" id="PTHR13090">
    <property type="entry name" value="ARGININE-HYDROXYLASE NDUFAF5, MITOCHONDRIAL"/>
    <property type="match status" value="1"/>
</dbReference>
<proteinExistence type="predicted"/>
<name>A0A3B0U6S6_9ZZZZ</name>
<evidence type="ECO:0000256" key="2">
    <source>
        <dbReference type="ARBA" id="ARBA00022679"/>
    </source>
</evidence>
<gene>
    <name evidence="3" type="ORF">MNBD_ALPHA12-759</name>
</gene>
<dbReference type="Gene3D" id="3.40.50.150">
    <property type="entry name" value="Vaccinia Virus protein VP39"/>
    <property type="match status" value="1"/>
</dbReference>
<dbReference type="GO" id="GO:0008168">
    <property type="term" value="F:methyltransferase activity"/>
    <property type="evidence" value="ECO:0007669"/>
    <property type="project" value="UniProtKB-KW"/>
</dbReference>
<evidence type="ECO:0000256" key="1">
    <source>
        <dbReference type="ARBA" id="ARBA00022603"/>
    </source>
</evidence>
<organism evidence="3">
    <name type="scientific">hydrothermal vent metagenome</name>
    <dbReference type="NCBI Taxonomy" id="652676"/>
    <lineage>
        <taxon>unclassified sequences</taxon>
        <taxon>metagenomes</taxon>
        <taxon>ecological metagenomes</taxon>
    </lineage>
</organism>
<dbReference type="PANTHER" id="PTHR13090:SF1">
    <property type="entry name" value="ARGININE-HYDROXYLASE NDUFAF5, MITOCHONDRIAL"/>
    <property type="match status" value="1"/>
</dbReference>
<dbReference type="InterPro" id="IPR050602">
    <property type="entry name" value="Malonyl-ACP_OMT"/>
</dbReference>
<dbReference type="SUPFAM" id="SSF53335">
    <property type="entry name" value="S-adenosyl-L-methionine-dependent methyltransferases"/>
    <property type="match status" value="1"/>
</dbReference>
<reference evidence="3" key="1">
    <citation type="submission" date="2018-06" db="EMBL/GenBank/DDBJ databases">
        <authorList>
            <person name="Zhirakovskaya E."/>
        </authorList>
    </citation>
    <scope>NUCLEOTIDE SEQUENCE</scope>
</reference>
<accession>A0A3B0U6S6</accession>
<protein>
    <submittedName>
        <fullName evidence="3">SAM-dependent methyltransferase, BioC-like</fullName>
    </submittedName>
</protein>